<proteinExistence type="inferred from homology"/>
<evidence type="ECO:0000256" key="2">
    <source>
        <dbReference type="PIRSR" id="PIRSR000390-2"/>
    </source>
</evidence>
<dbReference type="InterPro" id="IPR015421">
    <property type="entry name" value="PyrdxlP-dep_Trfase_major"/>
</dbReference>
<dbReference type="PIRSF" id="PIRSF000390">
    <property type="entry name" value="PLP_StrS"/>
    <property type="match status" value="1"/>
</dbReference>
<dbReference type="NCBIfam" id="TIGR03588">
    <property type="entry name" value="PseC"/>
    <property type="match status" value="1"/>
</dbReference>
<dbReference type="SUPFAM" id="SSF53383">
    <property type="entry name" value="PLP-dependent transferases"/>
    <property type="match status" value="1"/>
</dbReference>
<dbReference type="Proteomes" id="UP000230093">
    <property type="component" value="Unassembled WGS sequence"/>
</dbReference>
<dbReference type="GO" id="GO:0008483">
    <property type="term" value="F:transaminase activity"/>
    <property type="evidence" value="ECO:0007669"/>
    <property type="project" value="TreeGrafter"/>
</dbReference>
<evidence type="ECO:0000313" key="4">
    <source>
        <dbReference type="EMBL" id="PIS09212.1"/>
    </source>
</evidence>
<dbReference type="Pfam" id="PF01041">
    <property type="entry name" value="DegT_DnrJ_EryC1"/>
    <property type="match status" value="1"/>
</dbReference>
<dbReference type="CDD" id="cd00616">
    <property type="entry name" value="AHBA_syn"/>
    <property type="match status" value="1"/>
</dbReference>
<dbReference type="InterPro" id="IPR015422">
    <property type="entry name" value="PyrdxlP-dep_Trfase_small"/>
</dbReference>
<dbReference type="AlphaFoldDB" id="A0A2H0W984"/>
<feature type="modified residue" description="N6-(pyridoxal phosphate)lysine" evidence="2">
    <location>
        <position position="181"/>
    </location>
</feature>
<dbReference type="Gene3D" id="3.90.1150.10">
    <property type="entry name" value="Aspartate Aminotransferase, domain 1"/>
    <property type="match status" value="1"/>
</dbReference>
<dbReference type="InterPro" id="IPR000653">
    <property type="entry name" value="DegT/StrS_aminotransferase"/>
</dbReference>
<feature type="active site" description="Proton acceptor" evidence="1">
    <location>
        <position position="181"/>
    </location>
</feature>
<comment type="similarity">
    <text evidence="3">Belongs to the DegT/DnrJ/EryC1 family.</text>
</comment>
<dbReference type="GO" id="GO:0030170">
    <property type="term" value="F:pyridoxal phosphate binding"/>
    <property type="evidence" value="ECO:0007669"/>
    <property type="project" value="TreeGrafter"/>
</dbReference>
<dbReference type="GO" id="GO:0000271">
    <property type="term" value="P:polysaccharide biosynthetic process"/>
    <property type="evidence" value="ECO:0007669"/>
    <property type="project" value="TreeGrafter"/>
</dbReference>
<evidence type="ECO:0000256" key="1">
    <source>
        <dbReference type="PIRSR" id="PIRSR000390-1"/>
    </source>
</evidence>
<gene>
    <name evidence="4" type="primary">pseC</name>
    <name evidence="4" type="ORF">COT75_03045</name>
</gene>
<dbReference type="PANTHER" id="PTHR30244">
    <property type="entry name" value="TRANSAMINASE"/>
    <property type="match status" value="1"/>
</dbReference>
<reference evidence="5" key="1">
    <citation type="submission" date="2017-09" db="EMBL/GenBank/DDBJ databases">
        <title>Depth-based differentiation of microbial function through sediment-hosted aquifers and enrichment of novel symbionts in the deep terrestrial subsurface.</title>
        <authorList>
            <person name="Probst A.J."/>
            <person name="Ladd B."/>
            <person name="Jarett J.K."/>
            <person name="Geller-Mcgrath D.E."/>
            <person name="Sieber C.M.K."/>
            <person name="Emerson J.B."/>
            <person name="Anantharaman K."/>
            <person name="Thomas B.C."/>
            <person name="Malmstrom R."/>
            <person name="Stieglmeier M."/>
            <person name="Klingl A."/>
            <person name="Woyke T."/>
            <person name="Ryan C.M."/>
            <person name="Banfield J.F."/>
        </authorList>
    </citation>
    <scope>NUCLEOTIDE SEQUENCE [LARGE SCALE GENOMIC DNA]</scope>
</reference>
<dbReference type="EMBL" id="PEZT01000016">
    <property type="protein sequence ID" value="PIS09212.1"/>
    <property type="molecule type" value="Genomic_DNA"/>
</dbReference>
<name>A0A2H0W984_9BACT</name>
<keyword evidence="2 3" id="KW-0663">Pyridoxal phosphate</keyword>
<protein>
    <submittedName>
        <fullName evidence="4">UDP-4-amino-4, 6-dideoxy-N-acetyl-beta-L-altrosamine transaminase</fullName>
    </submittedName>
</protein>
<accession>A0A2H0W984</accession>
<organism evidence="4 5">
    <name type="scientific">Candidatus Beckwithbacteria bacterium CG10_big_fil_rev_8_21_14_0_10_34_10</name>
    <dbReference type="NCBI Taxonomy" id="1974495"/>
    <lineage>
        <taxon>Bacteria</taxon>
        <taxon>Candidatus Beckwithiibacteriota</taxon>
    </lineage>
</organism>
<evidence type="ECO:0000313" key="5">
    <source>
        <dbReference type="Proteomes" id="UP000230093"/>
    </source>
</evidence>
<dbReference type="Gene3D" id="3.40.640.10">
    <property type="entry name" value="Type I PLP-dependent aspartate aminotransferase-like (Major domain)"/>
    <property type="match status" value="1"/>
</dbReference>
<evidence type="ECO:0000256" key="3">
    <source>
        <dbReference type="RuleBase" id="RU004508"/>
    </source>
</evidence>
<dbReference type="PANTHER" id="PTHR30244:SF34">
    <property type="entry name" value="DTDP-4-AMINO-4,6-DIDEOXYGALACTOSE TRANSAMINASE"/>
    <property type="match status" value="1"/>
</dbReference>
<dbReference type="InterPro" id="IPR015424">
    <property type="entry name" value="PyrdxlP-dep_Trfase"/>
</dbReference>
<comment type="caution">
    <text evidence="4">The sequence shown here is derived from an EMBL/GenBank/DDBJ whole genome shotgun (WGS) entry which is preliminary data.</text>
</comment>
<dbReference type="InterPro" id="IPR020026">
    <property type="entry name" value="PseC"/>
</dbReference>
<sequence length="381" mass="43986">MISYAKQFISKEDIKAVVEVLKSDFITCGLKVQEFERRFSRYTGSKYAVAVSSGTAGLHLACLAAELEKGDELITSPLSFAASANCALYCGAKPIFIDINEQGLMDENSLKKKITKRTKIIIPVHYGGLPCKLDKIQKIAKKYKLIIIEDAVHALGARYKKSKIGDCKYSDMAVFSFHPVKHITTGEGGMITTNNRKYYEKLLMLRTHGITKDKSKYVSKVKSQISNIGSWYHEMQLLGYNYRLTDIQCALGISQLNKIDSFIKKRREIANKYDKAFKNAKNIEIIKESKDQFNAYHLYPVRVKENKTRFRIFNYLKKNNIYCQIHYIPIYWHPYYQKLDYKKGLCSKAEDFSQREISIPLYASLKSEEVNYVINKIFEFF</sequence>